<feature type="domain" description="WWE" evidence="3">
    <location>
        <begin position="118"/>
        <end position="197"/>
    </location>
</feature>
<evidence type="ECO:0000313" key="4">
    <source>
        <dbReference type="EMBL" id="NOV51566.1"/>
    </source>
</evidence>
<feature type="compositionally biased region" description="Basic and acidic residues" evidence="2">
    <location>
        <begin position="202"/>
        <end position="214"/>
    </location>
</feature>
<dbReference type="Gene3D" id="3.30.720.50">
    <property type="match status" value="1"/>
</dbReference>
<evidence type="ECO:0000256" key="1">
    <source>
        <dbReference type="ARBA" id="ARBA00022679"/>
    </source>
</evidence>
<dbReference type="GO" id="GO:0016740">
    <property type="term" value="F:transferase activity"/>
    <property type="evidence" value="ECO:0007669"/>
    <property type="project" value="UniProtKB-KW"/>
</dbReference>
<evidence type="ECO:0000259" key="3">
    <source>
        <dbReference type="PROSITE" id="PS50918"/>
    </source>
</evidence>
<dbReference type="PROSITE" id="PS50918">
    <property type="entry name" value="WWE"/>
    <property type="match status" value="1"/>
</dbReference>
<dbReference type="Pfam" id="PF02825">
    <property type="entry name" value="WWE"/>
    <property type="match status" value="1"/>
</dbReference>
<feature type="compositionally biased region" description="Polar residues" evidence="2">
    <location>
        <begin position="781"/>
        <end position="790"/>
    </location>
</feature>
<keyword evidence="1" id="KW-0808">Transferase</keyword>
<feature type="region of interest" description="Disordered" evidence="2">
    <location>
        <begin position="1265"/>
        <end position="1286"/>
    </location>
</feature>
<feature type="compositionally biased region" description="Acidic residues" evidence="2">
    <location>
        <begin position="865"/>
        <end position="893"/>
    </location>
</feature>
<feature type="region of interest" description="Disordered" evidence="2">
    <location>
        <begin position="845"/>
        <end position="893"/>
    </location>
</feature>
<dbReference type="Pfam" id="PF14377">
    <property type="entry name" value="UBM"/>
    <property type="match status" value="3"/>
</dbReference>
<dbReference type="InterPro" id="IPR037197">
    <property type="entry name" value="WWE_dom_sf"/>
</dbReference>
<reference evidence="4" key="1">
    <citation type="submission" date="2020-03" db="EMBL/GenBank/DDBJ databases">
        <title>Transcriptomic Profiling of the Digestive Tract of the Rat Flea, Xenopsylla cheopis, Following Blood Feeding and Infection with Yersinia pestis.</title>
        <authorList>
            <person name="Bland D.M."/>
            <person name="Martens C.A."/>
            <person name="Virtaneva K."/>
            <person name="Kanakabandi K."/>
            <person name="Long D."/>
            <person name="Rosenke R."/>
            <person name="Saturday G.A."/>
            <person name="Hoyt F.H."/>
            <person name="Bruno D.P."/>
            <person name="Ribeiro J.M.C."/>
            <person name="Hinnebusch J."/>
        </authorList>
    </citation>
    <scope>NUCLEOTIDE SEQUENCE</scope>
</reference>
<protein>
    <submittedName>
        <fullName evidence="4">Putative e3 ubiquitin-protein ligase huwe1</fullName>
    </submittedName>
</protein>
<feature type="compositionally biased region" description="Polar residues" evidence="2">
    <location>
        <begin position="1344"/>
        <end position="1353"/>
    </location>
</feature>
<dbReference type="EMBL" id="GIIL01007840">
    <property type="protein sequence ID" value="NOV51566.1"/>
    <property type="molecule type" value="Transcribed_RNA"/>
</dbReference>
<name>A0A6M2DZ19_XENCH</name>
<feature type="region of interest" description="Disordered" evidence="2">
    <location>
        <begin position="200"/>
        <end position="224"/>
    </location>
</feature>
<proteinExistence type="predicted"/>
<dbReference type="InterPro" id="IPR004170">
    <property type="entry name" value="WWE_dom"/>
</dbReference>
<feature type="region of interest" description="Disordered" evidence="2">
    <location>
        <begin position="438"/>
        <end position="466"/>
    </location>
</feature>
<feature type="region of interest" description="Disordered" evidence="2">
    <location>
        <begin position="1133"/>
        <end position="1168"/>
    </location>
</feature>
<dbReference type="SUPFAM" id="SSF117839">
    <property type="entry name" value="WWE domain"/>
    <property type="match status" value="1"/>
</dbReference>
<dbReference type="InterPro" id="IPR025527">
    <property type="entry name" value="HUWE1/Rev1_UBM"/>
</dbReference>
<feature type="compositionally biased region" description="Basic and acidic residues" evidence="2">
    <location>
        <begin position="1918"/>
        <end position="1935"/>
    </location>
</feature>
<feature type="compositionally biased region" description="Low complexity" evidence="2">
    <location>
        <begin position="1269"/>
        <end position="1280"/>
    </location>
</feature>
<organism evidence="4">
    <name type="scientific">Xenopsylla cheopis</name>
    <name type="common">Oriental rat flea</name>
    <name type="synonym">Pulex cheopis</name>
    <dbReference type="NCBI Taxonomy" id="163159"/>
    <lineage>
        <taxon>Eukaryota</taxon>
        <taxon>Metazoa</taxon>
        <taxon>Ecdysozoa</taxon>
        <taxon>Arthropoda</taxon>
        <taxon>Hexapoda</taxon>
        <taxon>Insecta</taxon>
        <taxon>Pterygota</taxon>
        <taxon>Neoptera</taxon>
        <taxon>Endopterygota</taxon>
        <taxon>Siphonaptera</taxon>
        <taxon>Pulicidae</taxon>
        <taxon>Xenopsyllinae</taxon>
        <taxon>Xenopsylla</taxon>
    </lineage>
</organism>
<feature type="compositionally biased region" description="Low complexity" evidence="2">
    <location>
        <begin position="848"/>
        <end position="864"/>
    </location>
</feature>
<accession>A0A6M2DZ19</accession>
<feature type="region of interest" description="Disordered" evidence="2">
    <location>
        <begin position="759"/>
        <end position="790"/>
    </location>
</feature>
<sequence length="1935" mass="215922">MLTTLVSEIALNVHVLLAMTEENKPAAEIVHDLIHSDYSNKAAVRIYLFTLLFEGAKIKDMRIPNTEVVQCAEIIPSLVALLIQAEKCLTAAGDVQVIPKWVPPLLLLLNLIEKVALIAQRQEEMEDLTAPLWKSYDIVSGKWIPFTAANNKILNEAYHNGEDECRIHSGGQRYIISFRDFHESEMEIGSNVRSIIRTPKSMVKESAKTRESGDIKSGTSESKLRDNSLDEYTFRRRRKPNREYEKLHQVESGKIVASCVRLMMLPVDRDTLHALMRICLRYTRDHENATIFAKEGGVKILLETTQGSSYTGFINLATLLIRHIIEEPRTLWTAMENVVRICTMPNVAPQFRDLFYLSTRLSSAISRNPEVYLQMAQNILRVDINALSRRNPLIEDNRLLLKSVPSATDPRPPLREDSVAIKVICDLLDALVKPSFSDISDRSSPSGSQEKSPISGSSSPGVNISSPRSAVPLNLASVAQPVRLRRTPGHIDILRNASLDASRSDNNEDEMPITPILPLKSYRDTSYTNNKVAEDEARKPLLPKSVILKILAEAVRSYQIVATLITDYEYQAGQSNLITENTNALAYILDNLLPVVDSPVEIECCTTVRMLIAALAASHSASAQLSVVHEVKQALLRALAMPESSEKHNQIQLLTALIPIMIENCPTENTPNIKVPYKRNDIFLIMLRKGLISDLARVPQYLDLSSPNMIATINATLKPLETLLRISNQPIHNSKFKIKVPRKATEDQGNTNSANTNVAQAQAEEASAEDSESNEHELTENTDGLEQSSNIHNDVHTGLEEIMDQLLERDLDRSGYRQQVSENHNMEIVDEQPIENIVYNPDRDATEDMMSSESGDSNEDSNGSEPEDREMDEDAEENEDDAETENDPYEYDDPFEFYDDEVVQSLFRMRPIERENENVLMIQYPDPDHDGENDNSRRNVSSVQWSNGLSFPFGLLDDAANVPDAVLPPPHPLLMARHHMDPANVSVSRNQRTNRQRRYHYLHIPNNTRDQNPPVILQRLLGPDAQNLPRVLSTGGGLRDNRLLVVENGFGVFTNSREEEAIDFVDQSVDLLGPSLSISMHTNPTALNWWNQEAALLDGDSGINLMLIMCSNLVGDLEKHRYAELAKVRAKRRRKMIEEEDKPKSKEHDDSAKEANKPMETEGETVPLSQEAQDNITASARALAHWALESSSEDDLLDQSQHLPLGSRPDLIYDPDLNDSDEFSHDNAGLAREEADAVRRSEYINSILVPSVPVSRPNIPVTVSTDIDNSTPSATPNSSTVLSNSNSQTTLVNTGPDPLDFIIGITGSPSRQEDTPGNLISVASNNWAMVDVVAGPSRPRNNTEESGPTSVTVPTGPGGDASNSNNGAEIPDWVDPSFLAALPDEMRAEVLAEQMRLQRIRVRAQTITAETSPVGLAEVNPEFLAALPPAIQEEVLAQQRIEQQRQAAATANPNDPVDAAAFFQNLQPSLRQAILTDMEESQISVLPPELAAEAQNLRRDWESRNRQLMQERFLNQLGQSNNTLSSILRSRGIMGNQMNNPDRQGTTWLAWNRPDGNNSHSSNAISINMNIERTGRPLLDHESLTCLLVLLFIDEPKFNTLRLHRVVRNLCSHVPTREWVIKSLLSIIEKSNESNDPFPTRSINSVERPQWLNISLDAALGCRANVFLMKRMMSRRHNKASSPIAIHPQAGSVVCKHTLELLISLAKSFASYFLPGEYKPPAAKDKSNKDQLTQESGSKLSNFWDILIRLDSTSTSRKGKGVLRLPKDFIESVNINKNFETSPFGQLVSMLSYNVIKRSSQLTDKLLRLLSLISSDLPVTHSCSSNIENSDEDPAFVEESEQHLQLAIEVLTSKSCSEDGLEDATALLLNLSHYSGKTRKNILHLLLEGAIDLSVMVQTHISNLVKELKSMNSAKNYVNKDDHASEHVKTRQKEY</sequence>
<feature type="region of interest" description="Disordered" evidence="2">
    <location>
        <begin position="1334"/>
        <end position="1368"/>
    </location>
</feature>
<evidence type="ECO:0000256" key="2">
    <source>
        <dbReference type="SAM" id="MobiDB-lite"/>
    </source>
</evidence>
<feature type="region of interest" description="Disordered" evidence="2">
    <location>
        <begin position="1916"/>
        <end position="1935"/>
    </location>
</feature>
<feature type="compositionally biased region" description="Basic and acidic residues" evidence="2">
    <location>
        <begin position="1141"/>
        <end position="1160"/>
    </location>
</feature>